<feature type="binding site" evidence="1">
    <location>
        <position position="34"/>
    </location>
    <ligand>
        <name>Zn(2+)</name>
        <dbReference type="ChEBI" id="CHEBI:29105"/>
    </ligand>
</feature>
<reference evidence="3 4" key="1">
    <citation type="submission" date="2021-03" db="EMBL/GenBank/DDBJ databases">
        <title>Sequencing the genomes of 1000 actinobacteria strains.</title>
        <authorList>
            <person name="Klenk H.-P."/>
        </authorList>
    </citation>
    <scope>NUCLEOTIDE SEQUENCE [LARGE SCALE GENOMIC DNA]</scope>
    <source>
        <strain evidence="3 4">DSM 12936</strain>
    </source>
</reference>
<accession>A0ABS4ZDH8</accession>
<keyword evidence="3" id="KW-0547">Nucleotide-binding</keyword>
<keyword evidence="4" id="KW-1185">Reference proteome</keyword>
<dbReference type="RefSeq" id="WP_210059195.1">
    <property type="nucleotide sequence ID" value="NZ_BAAAMH010000035.1"/>
</dbReference>
<comment type="similarity">
    <text evidence="1">Belongs to the ClpX chaperone family.</text>
</comment>
<dbReference type="Pfam" id="PF06689">
    <property type="entry name" value="zf-C4_ClpX"/>
    <property type="match status" value="1"/>
</dbReference>
<keyword evidence="3" id="KW-0645">Protease</keyword>
<dbReference type="SUPFAM" id="SSF57716">
    <property type="entry name" value="Glucocorticoid receptor-like (DNA-binding domain)"/>
    <property type="match status" value="1"/>
</dbReference>
<organism evidence="3 4">
    <name type="scientific">Microlunatus capsulatus</name>
    <dbReference type="NCBI Taxonomy" id="99117"/>
    <lineage>
        <taxon>Bacteria</taxon>
        <taxon>Bacillati</taxon>
        <taxon>Actinomycetota</taxon>
        <taxon>Actinomycetes</taxon>
        <taxon>Propionibacteriales</taxon>
        <taxon>Propionibacteriaceae</taxon>
        <taxon>Microlunatus</taxon>
    </lineage>
</organism>
<evidence type="ECO:0000259" key="2">
    <source>
        <dbReference type="PROSITE" id="PS51902"/>
    </source>
</evidence>
<feature type="binding site" evidence="1">
    <location>
        <position position="12"/>
    </location>
    <ligand>
        <name>Zn(2+)</name>
        <dbReference type="ChEBI" id="CHEBI:29105"/>
    </ligand>
</feature>
<keyword evidence="3" id="KW-0067">ATP-binding</keyword>
<dbReference type="GO" id="GO:0008233">
    <property type="term" value="F:peptidase activity"/>
    <property type="evidence" value="ECO:0007669"/>
    <property type="project" value="UniProtKB-KW"/>
</dbReference>
<proteinExistence type="inferred from homology"/>
<evidence type="ECO:0000313" key="3">
    <source>
        <dbReference type="EMBL" id="MBP2419108.1"/>
    </source>
</evidence>
<gene>
    <name evidence="3" type="ORF">JOF54_004030</name>
</gene>
<protein>
    <submittedName>
        <fullName evidence="3">ATP-dependent Clp protease ATP-binding subunit ClpX</fullName>
    </submittedName>
</protein>
<dbReference type="InterPro" id="IPR059188">
    <property type="entry name" value="Znf_CLPX-like"/>
</dbReference>
<dbReference type="InterPro" id="IPR038366">
    <property type="entry name" value="Znf_CppX_C4_sf"/>
</dbReference>
<dbReference type="Gene3D" id="6.20.220.10">
    <property type="entry name" value="ClpX chaperone, C4-type zinc finger domain"/>
    <property type="match status" value="1"/>
</dbReference>
<keyword evidence="1" id="KW-0862">Zinc</keyword>
<dbReference type="Proteomes" id="UP000758168">
    <property type="component" value="Unassembled WGS sequence"/>
</dbReference>
<keyword evidence="3" id="KW-0378">Hydrolase</keyword>
<evidence type="ECO:0000313" key="4">
    <source>
        <dbReference type="Proteomes" id="UP000758168"/>
    </source>
</evidence>
<dbReference type="InterPro" id="IPR010603">
    <property type="entry name" value="Znf_CppX_C4"/>
</dbReference>
<feature type="binding site" evidence="1">
    <location>
        <position position="9"/>
    </location>
    <ligand>
        <name>Zn(2+)</name>
        <dbReference type="ChEBI" id="CHEBI:29105"/>
    </ligand>
</feature>
<sequence>MDTRPGQRCSFCLKPEEEVAQVVAGPGSCICDECVALCVQIMAGPRRPPAAEPEVPRWSTMTDEALLDRLPLVAAAARQVEDALAGWVAECRRRGASWARVGTALQMSRQAAWERFERTR</sequence>
<name>A0ABS4ZDH8_9ACTN</name>
<dbReference type="PROSITE" id="PS51902">
    <property type="entry name" value="CLPX_ZB"/>
    <property type="match status" value="1"/>
</dbReference>
<dbReference type="EMBL" id="JAGIOB010000001">
    <property type="protein sequence ID" value="MBP2419108.1"/>
    <property type="molecule type" value="Genomic_DNA"/>
</dbReference>
<feature type="domain" description="ClpX-type ZB" evidence="2">
    <location>
        <begin position="1"/>
        <end position="50"/>
    </location>
</feature>
<dbReference type="SMART" id="SM00994">
    <property type="entry name" value="zf-C4_ClpX"/>
    <property type="match status" value="1"/>
</dbReference>
<comment type="caution">
    <text evidence="3">The sequence shown here is derived from an EMBL/GenBank/DDBJ whole genome shotgun (WGS) entry which is preliminary data.</text>
</comment>
<evidence type="ECO:0000256" key="1">
    <source>
        <dbReference type="PROSITE-ProRule" id="PRU01250"/>
    </source>
</evidence>
<keyword evidence="1" id="KW-0479">Metal-binding</keyword>
<dbReference type="GO" id="GO:0006508">
    <property type="term" value="P:proteolysis"/>
    <property type="evidence" value="ECO:0007669"/>
    <property type="project" value="UniProtKB-KW"/>
</dbReference>
<feature type="binding site" evidence="1">
    <location>
        <position position="31"/>
    </location>
    <ligand>
        <name>Zn(2+)</name>
        <dbReference type="ChEBI" id="CHEBI:29105"/>
    </ligand>
</feature>
<dbReference type="GO" id="GO:0005524">
    <property type="term" value="F:ATP binding"/>
    <property type="evidence" value="ECO:0007669"/>
    <property type="project" value="UniProtKB-KW"/>
</dbReference>
<keyword evidence="1" id="KW-0143">Chaperone</keyword>